<organism evidence="7 8">
    <name type="scientific">Rhodobium gokarnense</name>
    <dbReference type="NCBI Taxonomy" id="364296"/>
    <lineage>
        <taxon>Bacteria</taxon>
        <taxon>Pseudomonadati</taxon>
        <taxon>Pseudomonadota</taxon>
        <taxon>Alphaproteobacteria</taxon>
        <taxon>Hyphomicrobiales</taxon>
        <taxon>Rhodobiaceae</taxon>
        <taxon>Rhodobium</taxon>
    </lineage>
</organism>
<evidence type="ECO:0000256" key="2">
    <source>
        <dbReference type="ARBA" id="ARBA00022617"/>
    </source>
</evidence>
<dbReference type="InterPro" id="IPR012127">
    <property type="entry name" value="Cyt_c_prime"/>
</dbReference>
<keyword evidence="3" id="KW-0479">Metal-binding</keyword>
<dbReference type="InterPro" id="IPR010980">
    <property type="entry name" value="Cyt_c/b562"/>
</dbReference>
<evidence type="ECO:0000256" key="1">
    <source>
        <dbReference type="ARBA" id="ARBA00022448"/>
    </source>
</evidence>
<dbReference type="Pfam" id="PF01322">
    <property type="entry name" value="Cytochrom_C_2"/>
    <property type="match status" value="1"/>
</dbReference>
<comment type="caution">
    <text evidence="7">The sequence shown here is derived from an EMBL/GenBank/DDBJ whole genome shotgun (WGS) entry which is preliminary data.</text>
</comment>
<gene>
    <name evidence="7" type="ORF">M2319_002817</name>
</gene>
<feature type="signal peptide" evidence="6">
    <location>
        <begin position="1"/>
        <end position="23"/>
    </location>
</feature>
<feature type="chain" id="PRO_5045367576" evidence="6">
    <location>
        <begin position="24"/>
        <end position="149"/>
    </location>
</feature>
<keyword evidence="5" id="KW-0408">Iron</keyword>
<keyword evidence="8" id="KW-1185">Reference proteome</keyword>
<dbReference type="SUPFAM" id="SSF47175">
    <property type="entry name" value="Cytochromes"/>
    <property type="match status" value="1"/>
</dbReference>
<proteinExistence type="predicted"/>
<sequence>MKPLRTALMAGALTMVAATSALAISEDIKTRQSLMQSMRDAAKVAGAMAKGKMDYDPARAQLAMNVFYAAITGFPQFFGDDDSADPDTEAGPKIWQDMDGFKAKAMGMRADAASAIKTADDGFDEFKAAFGSVAENCKSCHDAYRVEKK</sequence>
<dbReference type="Proteomes" id="UP001209755">
    <property type="component" value="Unassembled WGS sequence"/>
</dbReference>
<dbReference type="PIRSF" id="PIRSF000027">
    <property type="entry name" value="Cytc_c_prime"/>
    <property type="match status" value="1"/>
</dbReference>
<keyword evidence="2" id="KW-0349">Heme</keyword>
<keyword evidence="6" id="KW-0732">Signal</keyword>
<reference evidence="8" key="1">
    <citation type="submission" date="2023-07" db="EMBL/GenBank/DDBJ databases">
        <title>Genome sequencing of Purple Non-Sulfur Bacteria from various extreme environments.</title>
        <authorList>
            <person name="Mayer M."/>
        </authorList>
    </citation>
    <scope>NUCLEOTIDE SEQUENCE [LARGE SCALE GENOMIC DNA]</scope>
    <source>
        <strain evidence="8">DSM 17935</strain>
    </source>
</reference>
<evidence type="ECO:0000256" key="5">
    <source>
        <dbReference type="ARBA" id="ARBA00023004"/>
    </source>
</evidence>
<keyword evidence="1" id="KW-0813">Transport</keyword>
<evidence type="ECO:0000256" key="6">
    <source>
        <dbReference type="SAM" id="SignalP"/>
    </source>
</evidence>
<evidence type="ECO:0000313" key="8">
    <source>
        <dbReference type="Proteomes" id="UP001209755"/>
    </source>
</evidence>
<evidence type="ECO:0000256" key="3">
    <source>
        <dbReference type="ARBA" id="ARBA00022723"/>
    </source>
</evidence>
<accession>A0ABT3HDJ1</accession>
<dbReference type="PROSITE" id="PS51009">
    <property type="entry name" value="CYTCII"/>
    <property type="match status" value="1"/>
</dbReference>
<keyword evidence="4" id="KW-0249">Electron transport</keyword>
<dbReference type="RefSeq" id="WP_264602091.1">
    <property type="nucleotide sequence ID" value="NZ_JAOQNS010000007.1"/>
</dbReference>
<protein>
    <submittedName>
        <fullName evidence="7">Cytochrome c556</fullName>
    </submittedName>
</protein>
<name>A0ABT3HDJ1_9HYPH</name>
<dbReference type="InterPro" id="IPR002321">
    <property type="entry name" value="Cyt_c_II"/>
</dbReference>
<dbReference type="Gene3D" id="1.20.120.10">
    <property type="entry name" value="Cytochrome c/b562"/>
    <property type="match status" value="1"/>
</dbReference>
<evidence type="ECO:0000256" key="4">
    <source>
        <dbReference type="ARBA" id="ARBA00022982"/>
    </source>
</evidence>
<dbReference type="EMBL" id="JAOQNS010000007">
    <property type="protein sequence ID" value="MCW2308475.1"/>
    <property type="molecule type" value="Genomic_DNA"/>
</dbReference>
<evidence type="ECO:0000313" key="7">
    <source>
        <dbReference type="EMBL" id="MCW2308475.1"/>
    </source>
</evidence>